<dbReference type="RefSeq" id="WP_350269335.1">
    <property type="nucleotide sequence ID" value="NZ_CP158281.1"/>
</dbReference>
<dbReference type="AlphaFoldDB" id="A0AAU7UIE3"/>
<gene>
    <name evidence="2" type="ORF">AAFP32_12130</name>
</gene>
<organism evidence="2">
    <name type="scientific">Brevibacterium koreense</name>
    <dbReference type="NCBI Taxonomy" id="3140787"/>
    <lineage>
        <taxon>Bacteria</taxon>
        <taxon>Bacillati</taxon>
        <taxon>Actinomycetota</taxon>
        <taxon>Actinomycetes</taxon>
        <taxon>Micrococcales</taxon>
        <taxon>Brevibacteriaceae</taxon>
        <taxon>Brevibacterium</taxon>
    </lineage>
</organism>
<feature type="transmembrane region" description="Helical" evidence="1">
    <location>
        <begin position="12"/>
        <end position="33"/>
    </location>
</feature>
<evidence type="ECO:0000256" key="1">
    <source>
        <dbReference type="SAM" id="Phobius"/>
    </source>
</evidence>
<keyword evidence="1" id="KW-1133">Transmembrane helix</keyword>
<reference evidence="2" key="1">
    <citation type="submission" date="2024-06" db="EMBL/GenBank/DDBJ databases">
        <title>Brevibacterium koreense sp. nov., isolated from jogae-jeotgal, a Korean fermented seafood.</title>
        <authorList>
            <person name="Whon T.W."/>
            <person name="Nam S."/>
            <person name="Kim Y."/>
        </authorList>
    </citation>
    <scope>NUCLEOTIDE SEQUENCE</scope>
    <source>
        <strain evidence="2">CBA3109</strain>
    </source>
</reference>
<evidence type="ECO:0000313" key="2">
    <source>
        <dbReference type="EMBL" id="XBV88301.1"/>
    </source>
</evidence>
<protein>
    <submittedName>
        <fullName evidence="2">Uncharacterized protein</fullName>
    </submittedName>
</protein>
<dbReference type="KEGG" id="bkr:AAFP32_12130"/>
<keyword evidence="1" id="KW-0472">Membrane</keyword>
<dbReference type="EMBL" id="CP158281">
    <property type="protein sequence ID" value="XBV88301.1"/>
    <property type="molecule type" value="Genomic_DNA"/>
</dbReference>
<proteinExistence type="predicted"/>
<sequence length="199" mass="21513">MIVIEAAQGATIIDLIIGIGGSILVGLASYLAIASSNRNARTMKKDDFRREELNRVAEAMSNTRKTLGHLAVTVDQIGALDVKLREGSAINLDPIEAHILALNEEIREAEAALVHVAFTNPQESVRENAGLTIKAMTEASSVGLHELLGVRGANPKYSEAVHIGKQARKQLERLQAIVTEAYYGDAKPKKRAAKSKYTT</sequence>
<keyword evidence="1" id="KW-0812">Transmembrane</keyword>
<name>A0AAU7UIE3_9MICO</name>
<accession>A0AAU7UIE3</accession>